<dbReference type="AlphaFoldDB" id="A0A1A0DBN8"/>
<evidence type="ECO:0000313" key="11">
    <source>
        <dbReference type="Proteomes" id="UP000093796"/>
    </source>
</evidence>
<evidence type="ECO:0000256" key="4">
    <source>
        <dbReference type="ARBA" id="ARBA00022840"/>
    </source>
</evidence>
<dbReference type="GO" id="GO:0045454">
    <property type="term" value="P:cell redox homeostasis"/>
    <property type="evidence" value="ECO:0007669"/>
    <property type="project" value="InterPro"/>
</dbReference>
<dbReference type="GO" id="GO:0005524">
    <property type="term" value="F:ATP binding"/>
    <property type="evidence" value="ECO:0007669"/>
    <property type="project" value="UniProtKB-KW"/>
</dbReference>
<accession>A0A1A0DBN8</accession>
<dbReference type="NCBIfam" id="TIGR02868">
    <property type="entry name" value="CydC"/>
    <property type="match status" value="1"/>
</dbReference>
<dbReference type="GO" id="GO:0034040">
    <property type="term" value="F:ATPase-coupled lipid transmembrane transporter activity"/>
    <property type="evidence" value="ECO:0007669"/>
    <property type="project" value="TreeGrafter"/>
</dbReference>
<feature type="transmembrane region" description="Helical" evidence="7">
    <location>
        <begin position="285"/>
        <end position="307"/>
    </location>
</feature>
<keyword evidence="3" id="KW-0547">Nucleotide-binding</keyword>
<evidence type="ECO:0000256" key="2">
    <source>
        <dbReference type="ARBA" id="ARBA00022692"/>
    </source>
</evidence>
<dbReference type="InterPro" id="IPR039421">
    <property type="entry name" value="Type_1_exporter"/>
</dbReference>
<dbReference type="Pfam" id="PF00005">
    <property type="entry name" value="ABC_tran"/>
    <property type="match status" value="1"/>
</dbReference>
<evidence type="ECO:0000256" key="5">
    <source>
        <dbReference type="ARBA" id="ARBA00022989"/>
    </source>
</evidence>
<dbReference type="Pfam" id="PF00664">
    <property type="entry name" value="ABC_membrane"/>
    <property type="match status" value="1"/>
</dbReference>
<protein>
    <submittedName>
        <fullName evidence="10">ATP-binding/permease protein CydD</fullName>
    </submittedName>
</protein>
<evidence type="ECO:0000259" key="9">
    <source>
        <dbReference type="PROSITE" id="PS50929"/>
    </source>
</evidence>
<evidence type="ECO:0000256" key="6">
    <source>
        <dbReference type="ARBA" id="ARBA00023136"/>
    </source>
</evidence>
<dbReference type="PROSITE" id="PS50893">
    <property type="entry name" value="ABC_TRANSPORTER_2"/>
    <property type="match status" value="1"/>
</dbReference>
<evidence type="ECO:0000259" key="8">
    <source>
        <dbReference type="PROSITE" id="PS50893"/>
    </source>
</evidence>
<dbReference type="PANTHER" id="PTHR24221:SF654">
    <property type="entry name" value="ATP-BINDING CASSETTE SUB-FAMILY B MEMBER 6"/>
    <property type="match status" value="1"/>
</dbReference>
<dbReference type="InterPro" id="IPR036640">
    <property type="entry name" value="ABC1_TM_sf"/>
</dbReference>
<dbReference type="InterPro" id="IPR027417">
    <property type="entry name" value="P-loop_NTPase"/>
</dbReference>
<dbReference type="InterPro" id="IPR003439">
    <property type="entry name" value="ABC_transporter-like_ATP-bd"/>
</dbReference>
<evidence type="ECO:0000256" key="1">
    <source>
        <dbReference type="ARBA" id="ARBA00004651"/>
    </source>
</evidence>
<feature type="transmembrane region" description="Helical" evidence="7">
    <location>
        <begin position="252"/>
        <end position="273"/>
    </location>
</feature>
<gene>
    <name evidence="10" type="ORF">SRCM100623_01964</name>
</gene>
<feature type="transmembrane region" description="Helical" evidence="7">
    <location>
        <begin position="136"/>
        <end position="157"/>
    </location>
</feature>
<dbReference type="GO" id="GO:0016887">
    <property type="term" value="F:ATP hydrolysis activity"/>
    <property type="evidence" value="ECO:0007669"/>
    <property type="project" value="InterPro"/>
</dbReference>
<evidence type="ECO:0000313" key="10">
    <source>
        <dbReference type="EMBL" id="OAZ72037.1"/>
    </source>
</evidence>
<dbReference type="PATRIC" id="fig|438.15.peg.2186"/>
<name>A0A1A0DBN8_ACEPA</name>
<dbReference type="PROSITE" id="PS00211">
    <property type="entry name" value="ABC_TRANSPORTER_1"/>
    <property type="match status" value="1"/>
</dbReference>
<sequence length="563" mass="60648">MNTFLRLAVLMKPIQREMLIGLALAVVASLANFGLLFLSGWLLAAAAVAGLGGIVAQNAFNIFLPAVGVRFFATVRILARYLERVVTHDATLRFIERVRAWSFERLAPQAPAALAQQRSGDMLFRFVSDTDRMGQFYLQVMLPFAAAAICCTAYVVITGLFSLPAALVLGVGLLLCGTIIPLITAKLSAHATAQISLHQDMMHADLTEILQGMGEFMFLGAAGSVQTHIADQQANIRLCRQKIFLLEGGARCLSTIIGTLSAVAMLALATHAYHAGTLSAACLPMLALGGLAAFDVVGPLPAAWQLLGHVRVAARRVFAVCDKPPCVPAPAAKASPVQPLDLCFCNLGMRYPEAKHWALRHANLLIRQGEHVALVGPSGSGKSTLINLLFRFYDYQEGTASFGNVDLKNVDADVMAHHVGVVAQDYHLFQGSIRRNLMIACPNATEEKMWRALQIAQLAEFVRAEPAGLDTLIGEEGVRLSGGQARRLAIAQVVLRAPAWIILDEPTEGLDTQTEQELMTALLSALPPQATIMCMTHNPAVAGLMDRIVRVEDGRFHEAGRAP</sequence>
<dbReference type="InterPro" id="IPR003593">
    <property type="entry name" value="AAA+_ATPase"/>
</dbReference>
<dbReference type="SUPFAM" id="SSF52540">
    <property type="entry name" value="P-loop containing nucleoside triphosphate hydrolases"/>
    <property type="match status" value="1"/>
</dbReference>
<dbReference type="PANTHER" id="PTHR24221">
    <property type="entry name" value="ATP-BINDING CASSETTE SUB-FAMILY B"/>
    <property type="match status" value="1"/>
</dbReference>
<evidence type="ECO:0000256" key="7">
    <source>
        <dbReference type="SAM" id="Phobius"/>
    </source>
</evidence>
<dbReference type="SMART" id="SM00382">
    <property type="entry name" value="AAA"/>
    <property type="match status" value="1"/>
</dbReference>
<dbReference type="RefSeq" id="WP_064776225.1">
    <property type="nucleotide sequence ID" value="NZ_LYUD01000106.1"/>
</dbReference>
<feature type="transmembrane region" description="Helical" evidence="7">
    <location>
        <begin position="62"/>
        <end position="79"/>
    </location>
</feature>
<dbReference type="GO" id="GO:0005886">
    <property type="term" value="C:plasma membrane"/>
    <property type="evidence" value="ECO:0007669"/>
    <property type="project" value="UniProtKB-SubCell"/>
</dbReference>
<comment type="subcellular location">
    <subcellularLocation>
        <location evidence="1">Cell membrane</location>
        <topology evidence="1">Multi-pass membrane protein</topology>
    </subcellularLocation>
</comment>
<feature type="domain" description="ABC transmembrane type-1" evidence="9">
    <location>
        <begin position="19"/>
        <end position="281"/>
    </location>
</feature>
<evidence type="ECO:0000256" key="3">
    <source>
        <dbReference type="ARBA" id="ARBA00022741"/>
    </source>
</evidence>
<comment type="caution">
    <text evidence="10">The sequence shown here is derived from an EMBL/GenBank/DDBJ whole genome shotgun (WGS) entry which is preliminary data.</text>
</comment>
<dbReference type="InterPro" id="IPR017871">
    <property type="entry name" value="ABC_transporter-like_CS"/>
</dbReference>
<dbReference type="PROSITE" id="PS50929">
    <property type="entry name" value="ABC_TM1F"/>
    <property type="match status" value="1"/>
</dbReference>
<feature type="transmembrane region" description="Helical" evidence="7">
    <location>
        <begin position="163"/>
        <end position="183"/>
    </location>
</feature>
<dbReference type="InterPro" id="IPR014223">
    <property type="entry name" value="ABC_CydC/D"/>
</dbReference>
<keyword evidence="5 7" id="KW-1133">Transmembrane helix</keyword>
<dbReference type="EMBL" id="LYUD01000106">
    <property type="protein sequence ID" value="OAZ72037.1"/>
    <property type="molecule type" value="Genomic_DNA"/>
</dbReference>
<organism evidence="10 11">
    <name type="scientific">Acetobacter pasteurianus</name>
    <name type="common">Acetobacter turbidans</name>
    <dbReference type="NCBI Taxonomy" id="438"/>
    <lineage>
        <taxon>Bacteria</taxon>
        <taxon>Pseudomonadati</taxon>
        <taxon>Pseudomonadota</taxon>
        <taxon>Alphaproteobacteria</taxon>
        <taxon>Acetobacterales</taxon>
        <taxon>Acetobacteraceae</taxon>
        <taxon>Acetobacter</taxon>
    </lineage>
</organism>
<keyword evidence="2 7" id="KW-0812">Transmembrane</keyword>
<dbReference type="Proteomes" id="UP000093796">
    <property type="component" value="Unassembled WGS sequence"/>
</dbReference>
<dbReference type="Gene3D" id="1.20.1560.10">
    <property type="entry name" value="ABC transporter type 1, transmembrane domain"/>
    <property type="match status" value="1"/>
</dbReference>
<dbReference type="InterPro" id="IPR011527">
    <property type="entry name" value="ABC1_TM_dom"/>
</dbReference>
<dbReference type="GO" id="GO:0140359">
    <property type="term" value="F:ABC-type transporter activity"/>
    <property type="evidence" value="ECO:0007669"/>
    <property type="project" value="InterPro"/>
</dbReference>
<dbReference type="SUPFAM" id="SSF90123">
    <property type="entry name" value="ABC transporter transmembrane region"/>
    <property type="match status" value="1"/>
</dbReference>
<proteinExistence type="predicted"/>
<reference evidence="10 11" key="1">
    <citation type="submission" date="2016-05" db="EMBL/GenBank/DDBJ databases">
        <title>Genome sequencing of Acetobacter pasteurianus strain SRCM100623.</title>
        <authorList>
            <person name="Song Y.R."/>
        </authorList>
    </citation>
    <scope>NUCLEOTIDE SEQUENCE [LARGE SCALE GENOMIC DNA]</scope>
    <source>
        <strain evidence="10 11">SRCM100623</strain>
    </source>
</reference>
<dbReference type="OrthoDB" id="5288404at2"/>
<keyword evidence="4 10" id="KW-0067">ATP-binding</keyword>
<dbReference type="Gene3D" id="3.40.50.300">
    <property type="entry name" value="P-loop containing nucleotide triphosphate hydrolases"/>
    <property type="match status" value="1"/>
</dbReference>
<keyword evidence="6 7" id="KW-0472">Membrane</keyword>
<feature type="domain" description="ABC transporter" evidence="8">
    <location>
        <begin position="337"/>
        <end position="562"/>
    </location>
</feature>
<dbReference type="GO" id="GO:0034775">
    <property type="term" value="P:glutathione transmembrane transport"/>
    <property type="evidence" value="ECO:0007669"/>
    <property type="project" value="InterPro"/>
</dbReference>